<evidence type="ECO:0000259" key="1">
    <source>
        <dbReference type="Pfam" id="PF13333"/>
    </source>
</evidence>
<organism evidence="2 3">
    <name type="scientific">Alkaliphilus hydrothermalis</name>
    <dbReference type="NCBI Taxonomy" id="1482730"/>
    <lineage>
        <taxon>Bacteria</taxon>
        <taxon>Bacillati</taxon>
        <taxon>Bacillota</taxon>
        <taxon>Clostridia</taxon>
        <taxon>Peptostreptococcales</taxon>
        <taxon>Natronincolaceae</taxon>
        <taxon>Alkaliphilus</taxon>
    </lineage>
</organism>
<proteinExistence type="predicted"/>
<dbReference type="Proteomes" id="UP001314796">
    <property type="component" value="Unassembled WGS sequence"/>
</dbReference>
<gene>
    <name evidence="2" type="ORF">JOC73_002885</name>
</gene>
<evidence type="ECO:0000313" key="2">
    <source>
        <dbReference type="EMBL" id="MBM7616303.1"/>
    </source>
</evidence>
<dbReference type="RefSeq" id="WP_204404437.1">
    <property type="nucleotide sequence ID" value="NZ_JAFBEE010000031.1"/>
</dbReference>
<name>A0ABS2NTN8_9FIRM</name>
<keyword evidence="3" id="KW-1185">Reference proteome</keyword>
<dbReference type="Pfam" id="PF13333">
    <property type="entry name" value="rve_2"/>
    <property type="match status" value="1"/>
</dbReference>
<feature type="domain" description="Integrase catalytic" evidence="1">
    <location>
        <begin position="1"/>
        <end position="38"/>
    </location>
</feature>
<feature type="non-terminal residue" evidence="2">
    <location>
        <position position="1"/>
    </location>
</feature>
<protein>
    <submittedName>
        <fullName evidence="2">Transposase InsO family protein</fullName>
    </submittedName>
</protein>
<dbReference type="EMBL" id="JAFBEE010000031">
    <property type="protein sequence ID" value="MBM7616303.1"/>
    <property type="molecule type" value="Genomic_DNA"/>
</dbReference>
<evidence type="ECO:0000313" key="3">
    <source>
        <dbReference type="Proteomes" id="UP001314796"/>
    </source>
</evidence>
<dbReference type="InterPro" id="IPR001584">
    <property type="entry name" value="Integrase_cat-core"/>
</dbReference>
<sequence length="39" mass="4583">QTLEELELQLADYVNWFNKFRIHSTLGYLSPSNLKSITL</sequence>
<reference evidence="2 3" key="1">
    <citation type="submission" date="2021-01" db="EMBL/GenBank/DDBJ databases">
        <title>Genomic Encyclopedia of Type Strains, Phase IV (KMG-IV): sequencing the most valuable type-strain genomes for metagenomic binning, comparative biology and taxonomic classification.</title>
        <authorList>
            <person name="Goeker M."/>
        </authorList>
    </citation>
    <scope>NUCLEOTIDE SEQUENCE [LARGE SCALE GENOMIC DNA]</scope>
    <source>
        <strain evidence="2 3">DSM 25890</strain>
    </source>
</reference>
<accession>A0ABS2NTN8</accession>
<comment type="caution">
    <text evidence="2">The sequence shown here is derived from an EMBL/GenBank/DDBJ whole genome shotgun (WGS) entry which is preliminary data.</text>
</comment>